<evidence type="ECO:0000259" key="2">
    <source>
        <dbReference type="Pfam" id="PF03551"/>
    </source>
</evidence>
<feature type="domain" description="Transcription regulator PadR N-terminal" evidence="2">
    <location>
        <begin position="39"/>
        <end position="104"/>
    </location>
</feature>
<dbReference type="STRING" id="553469.SAMN04487947_1193"/>
<feature type="region of interest" description="Disordered" evidence="1">
    <location>
        <begin position="1"/>
        <end position="24"/>
    </location>
</feature>
<evidence type="ECO:0000313" key="3">
    <source>
        <dbReference type="EMBL" id="SFR41865.1"/>
    </source>
</evidence>
<evidence type="ECO:0000313" key="4">
    <source>
        <dbReference type="Proteomes" id="UP000198531"/>
    </source>
</evidence>
<keyword evidence="4" id="KW-1185">Reference proteome</keyword>
<dbReference type="Pfam" id="PF03551">
    <property type="entry name" value="PadR"/>
    <property type="match status" value="1"/>
</dbReference>
<name>A0A1I6GI42_9EURY</name>
<dbReference type="EMBL" id="FOYT01000001">
    <property type="protein sequence ID" value="SFR41865.1"/>
    <property type="molecule type" value="Genomic_DNA"/>
</dbReference>
<proteinExistence type="predicted"/>
<dbReference type="InterPro" id="IPR052509">
    <property type="entry name" value="Metal_resp_DNA-bind_regulator"/>
</dbReference>
<dbReference type="SUPFAM" id="SSF46785">
    <property type="entry name" value="Winged helix' DNA-binding domain"/>
    <property type="match status" value="1"/>
</dbReference>
<dbReference type="RefSeq" id="WP_089805493.1">
    <property type="nucleotide sequence ID" value="NZ_FOYT01000001.1"/>
</dbReference>
<dbReference type="InterPro" id="IPR036388">
    <property type="entry name" value="WH-like_DNA-bd_sf"/>
</dbReference>
<reference evidence="4" key="1">
    <citation type="submission" date="2016-10" db="EMBL/GenBank/DDBJ databases">
        <authorList>
            <person name="Varghese N."/>
            <person name="Submissions S."/>
        </authorList>
    </citation>
    <scope>NUCLEOTIDE SEQUENCE [LARGE SCALE GENOMIC DNA]</scope>
    <source>
        <strain evidence="4">CGMCC 1.7736</strain>
    </source>
</reference>
<organism evidence="3 4">
    <name type="scientific">Halogeometricum rufum</name>
    <dbReference type="NCBI Taxonomy" id="553469"/>
    <lineage>
        <taxon>Archaea</taxon>
        <taxon>Methanobacteriati</taxon>
        <taxon>Methanobacteriota</taxon>
        <taxon>Stenosarchaea group</taxon>
        <taxon>Halobacteria</taxon>
        <taxon>Halobacteriales</taxon>
        <taxon>Haloferacaceae</taxon>
        <taxon>Halogeometricum</taxon>
    </lineage>
</organism>
<dbReference type="OrthoDB" id="381442at2157"/>
<dbReference type="InterPro" id="IPR036390">
    <property type="entry name" value="WH_DNA-bd_sf"/>
</dbReference>
<dbReference type="PANTHER" id="PTHR33169">
    <property type="entry name" value="PADR-FAMILY TRANSCRIPTIONAL REGULATOR"/>
    <property type="match status" value="1"/>
</dbReference>
<dbReference type="PANTHER" id="PTHR33169:SF14">
    <property type="entry name" value="TRANSCRIPTIONAL REGULATOR RV3488"/>
    <property type="match status" value="1"/>
</dbReference>
<dbReference type="Gene3D" id="1.10.10.10">
    <property type="entry name" value="Winged helix-like DNA-binding domain superfamily/Winged helix DNA-binding domain"/>
    <property type="match status" value="1"/>
</dbReference>
<dbReference type="Proteomes" id="UP000198531">
    <property type="component" value="Unassembled WGS sequence"/>
</dbReference>
<dbReference type="AlphaFoldDB" id="A0A1I6GI42"/>
<gene>
    <name evidence="3" type="ORF">SAMN04487947_1193</name>
</gene>
<accession>A0A1I6GI42</accession>
<dbReference type="InterPro" id="IPR005149">
    <property type="entry name" value="Tscrpt_reg_PadR_N"/>
</dbReference>
<sequence>MSNTHNQGEKHSLRTDGGTVAEPTDSVHASDLTAFQHTILRVLADEARYGLAIKRELEDYYSKEINHGRLYPNLDRLVDDGLVTKRELDKRTNEYELTEGGREVYVAYVDYLAAPIVDGDETAPSATNATTVRTDGGAE</sequence>
<evidence type="ECO:0000256" key="1">
    <source>
        <dbReference type="SAM" id="MobiDB-lite"/>
    </source>
</evidence>
<protein>
    <submittedName>
        <fullName evidence="3">Transcriptional regulator PadR-like family protein</fullName>
    </submittedName>
</protein>